<dbReference type="AlphaFoldDB" id="A0A0S2DCW7"/>
<dbReference type="EMBL" id="CP013140">
    <property type="protein sequence ID" value="ALN56184.1"/>
    <property type="molecule type" value="Genomic_DNA"/>
</dbReference>
<dbReference type="Proteomes" id="UP000275910">
    <property type="component" value="Unassembled WGS sequence"/>
</dbReference>
<evidence type="ECO:0000313" key="5">
    <source>
        <dbReference type="Proteomes" id="UP000275910"/>
    </source>
</evidence>
<keyword evidence="1" id="KW-1133">Transmembrane helix</keyword>
<proteinExistence type="predicted"/>
<protein>
    <submittedName>
        <fullName evidence="2">Uncharacterized protein</fullName>
    </submittedName>
</protein>
<feature type="transmembrane region" description="Helical" evidence="1">
    <location>
        <begin position="37"/>
        <end position="58"/>
    </location>
</feature>
<gene>
    <name evidence="3" type="ORF">D9T17_23080</name>
    <name evidence="2" type="ORF">GLE_0826</name>
</gene>
<evidence type="ECO:0000313" key="4">
    <source>
        <dbReference type="Proteomes" id="UP000061569"/>
    </source>
</evidence>
<dbReference type="STRING" id="69.GLE_0826"/>
<organism evidence="2 4">
    <name type="scientific">Lysobacter enzymogenes</name>
    <dbReference type="NCBI Taxonomy" id="69"/>
    <lineage>
        <taxon>Bacteria</taxon>
        <taxon>Pseudomonadati</taxon>
        <taxon>Pseudomonadota</taxon>
        <taxon>Gammaproteobacteria</taxon>
        <taxon>Lysobacterales</taxon>
        <taxon>Lysobacteraceae</taxon>
        <taxon>Lysobacter</taxon>
    </lineage>
</organism>
<reference evidence="2 4" key="1">
    <citation type="submission" date="2015-11" db="EMBL/GenBank/DDBJ databases">
        <title>Genome sequences of Lysobacter enzymogenes strain C3 and Lysobacter antibioticus ATCC 29479.</title>
        <authorList>
            <person name="Kobayashi D.Y."/>
        </authorList>
    </citation>
    <scope>NUCLEOTIDE SEQUENCE [LARGE SCALE GENOMIC DNA]</scope>
    <source>
        <strain evidence="2 4">C3</strain>
    </source>
</reference>
<accession>A0A0S2DCW7</accession>
<dbReference type="Proteomes" id="UP000061569">
    <property type="component" value="Chromosome"/>
</dbReference>
<reference evidence="3 5" key="2">
    <citation type="submission" date="2018-10" db="EMBL/GenBank/DDBJ databases">
        <title>The genome of Lysobacter enzymogenes OH11.</title>
        <authorList>
            <person name="Liu F."/>
            <person name="Zhao Y."/>
            <person name="Qian G."/>
            <person name="Chen Y."/>
            <person name="Xu H."/>
        </authorList>
    </citation>
    <scope>NUCLEOTIDE SEQUENCE [LARGE SCALE GENOMIC DNA]</scope>
    <source>
        <strain evidence="3 5">OH11</strain>
    </source>
</reference>
<evidence type="ECO:0000256" key="1">
    <source>
        <dbReference type="SAM" id="Phobius"/>
    </source>
</evidence>
<name>A0A0S2DCW7_LYSEN</name>
<keyword evidence="1" id="KW-0812">Transmembrane</keyword>
<dbReference type="KEGG" id="lez:GLE_0826"/>
<dbReference type="EMBL" id="RCTY01000057">
    <property type="protein sequence ID" value="ROU04623.1"/>
    <property type="molecule type" value="Genomic_DNA"/>
</dbReference>
<dbReference type="PATRIC" id="fig|69.6.peg.815"/>
<sequence length="59" mass="6063">MTQRSNHRQTTSKAIAASAESARAAQLRNTLLKAAPAIASIILALVLITSLTSAGVGFV</sequence>
<dbReference type="RefSeq" id="WP_057946327.1">
    <property type="nucleotide sequence ID" value="NZ_CP110813.1"/>
</dbReference>
<evidence type="ECO:0000313" key="3">
    <source>
        <dbReference type="EMBL" id="ROU04623.1"/>
    </source>
</evidence>
<evidence type="ECO:0000313" key="2">
    <source>
        <dbReference type="EMBL" id="ALN56184.1"/>
    </source>
</evidence>
<keyword evidence="1" id="KW-0472">Membrane</keyword>